<sequence length="158" mass="17647">MSFTNFGFDLTTSWWEASISFLPWGAICVHFGLVTGEEERRNTGKWANFKEPINSSASTLPQKPTVTFANVVSGRVLPSSFIWHAFFSEILRDVACANDVQVGFSLSVIRGCSTTIVLCSLMQHKQMAPDPGYAYLRLILPRIPLASSQWLVFFCQGF</sequence>
<gene>
    <name evidence="1" type="ORF">D5086_021007</name>
</gene>
<comment type="caution">
    <text evidence="1">The sequence shown here is derived from an EMBL/GenBank/DDBJ whole genome shotgun (WGS) entry which is preliminary data.</text>
</comment>
<evidence type="ECO:0000313" key="1">
    <source>
        <dbReference type="EMBL" id="KAL3579503.1"/>
    </source>
</evidence>
<dbReference type="EMBL" id="RCHU02000010">
    <property type="protein sequence ID" value="KAL3579503.1"/>
    <property type="molecule type" value="Genomic_DNA"/>
</dbReference>
<accession>A0ACC4BLN4</accession>
<reference evidence="1 2" key="1">
    <citation type="journal article" date="2024" name="Plant Biotechnol. J.">
        <title>Genome and CRISPR/Cas9 system of a widespread forest tree (Populus alba) in the world.</title>
        <authorList>
            <person name="Liu Y.J."/>
            <person name="Jiang P.F."/>
            <person name="Han X.M."/>
            <person name="Li X.Y."/>
            <person name="Wang H.M."/>
            <person name="Wang Y.J."/>
            <person name="Wang X.X."/>
            <person name="Zeng Q.Y."/>
        </authorList>
    </citation>
    <scope>NUCLEOTIDE SEQUENCE [LARGE SCALE GENOMIC DNA]</scope>
    <source>
        <strain evidence="2">cv. PAL-ZL1</strain>
    </source>
</reference>
<organism evidence="1 2">
    <name type="scientific">Populus alba</name>
    <name type="common">White poplar</name>
    <dbReference type="NCBI Taxonomy" id="43335"/>
    <lineage>
        <taxon>Eukaryota</taxon>
        <taxon>Viridiplantae</taxon>
        <taxon>Streptophyta</taxon>
        <taxon>Embryophyta</taxon>
        <taxon>Tracheophyta</taxon>
        <taxon>Spermatophyta</taxon>
        <taxon>Magnoliopsida</taxon>
        <taxon>eudicotyledons</taxon>
        <taxon>Gunneridae</taxon>
        <taxon>Pentapetalae</taxon>
        <taxon>rosids</taxon>
        <taxon>fabids</taxon>
        <taxon>Malpighiales</taxon>
        <taxon>Salicaceae</taxon>
        <taxon>Saliceae</taxon>
        <taxon>Populus</taxon>
    </lineage>
</organism>
<keyword evidence="2" id="KW-1185">Reference proteome</keyword>
<protein>
    <submittedName>
        <fullName evidence="1">Uncharacterized protein</fullName>
    </submittedName>
</protein>
<dbReference type="Proteomes" id="UP000309997">
    <property type="component" value="Unassembled WGS sequence"/>
</dbReference>
<proteinExistence type="predicted"/>
<evidence type="ECO:0000313" key="2">
    <source>
        <dbReference type="Proteomes" id="UP000309997"/>
    </source>
</evidence>
<name>A0ACC4BLN4_POPAL</name>